<dbReference type="InParanoid" id="A0A0D2A714"/>
<dbReference type="InterPro" id="IPR021843">
    <property type="entry name" value="PSME4_C"/>
</dbReference>
<dbReference type="EMBL" id="KN847549">
    <property type="protein sequence ID" value="KIW02498.1"/>
    <property type="molecule type" value="Genomic_DNA"/>
</dbReference>
<dbReference type="GO" id="GO:0070628">
    <property type="term" value="F:proteasome binding"/>
    <property type="evidence" value="ECO:0007669"/>
    <property type="project" value="InterPro"/>
</dbReference>
<evidence type="ECO:0008006" key="16">
    <source>
        <dbReference type="Google" id="ProtNLM"/>
    </source>
</evidence>
<dbReference type="PANTHER" id="PTHR32170">
    <property type="entry name" value="PROTEASOME ACTIVATOR COMPLEX SUBUNIT 4"/>
    <property type="match status" value="1"/>
</dbReference>
<dbReference type="GeneID" id="27314271"/>
<evidence type="ECO:0000256" key="9">
    <source>
        <dbReference type="SAM" id="MobiDB-lite"/>
    </source>
</evidence>
<dbReference type="Pfam" id="PF11919">
    <property type="entry name" value="PSME4_C"/>
    <property type="match status" value="1"/>
</dbReference>
<keyword evidence="15" id="KW-1185">Reference proteome</keyword>
<evidence type="ECO:0000259" key="13">
    <source>
        <dbReference type="Pfam" id="PF23096"/>
    </source>
</evidence>
<dbReference type="PANTHER" id="PTHR32170:SF3">
    <property type="entry name" value="PROTEASOME ACTIVATOR COMPLEX SUBUNIT 4"/>
    <property type="match status" value="1"/>
</dbReference>
<keyword evidence="5" id="KW-0677">Repeat</keyword>
<dbReference type="HOGENOM" id="CLU_000772_0_0_1"/>
<name>A0A0D2A714_9PEZI</name>
<proteinExistence type="inferred from homology"/>
<dbReference type="Gene3D" id="1.10.287.2210">
    <property type="match status" value="1"/>
</dbReference>
<feature type="domain" description="Proteasome activator Blm10 middle HEAT repeats region" evidence="11">
    <location>
        <begin position="381"/>
        <end position="936"/>
    </location>
</feature>
<evidence type="ECO:0000256" key="5">
    <source>
        <dbReference type="ARBA" id="ARBA00022737"/>
    </source>
</evidence>
<dbReference type="Pfam" id="PF23096">
    <property type="entry name" value="HEAT_PSME4"/>
    <property type="match status" value="1"/>
</dbReference>
<organism evidence="14 15">
    <name type="scientific">Verruconis gallopava</name>
    <dbReference type="NCBI Taxonomy" id="253628"/>
    <lineage>
        <taxon>Eukaryota</taxon>
        <taxon>Fungi</taxon>
        <taxon>Dikarya</taxon>
        <taxon>Ascomycota</taxon>
        <taxon>Pezizomycotina</taxon>
        <taxon>Dothideomycetes</taxon>
        <taxon>Pleosporomycetidae</taxon>
        <taxon>Venturiales</taxon>
        <taxon>Sympoventuriaceae</taxon>
        <taxon>Verruconis</taxon>
    </lineage>
</organism>
<evidence type="ECO:0000256" key="1">
    <source>
        <dbReference type="ARBA" id="ARBA00004123"/>
    </source>
</evidence>
<evidence type="ECO:0000256" key="4">
    <source>
        <dbReference type="ARBA" id="ARBA00022490"/>
    </source>
</evidence>
<feature type="domain" description="Proteasome activator complex subunit 4-like HEAT repeat-like" evidence="13">
    <location>
        <begin position="1506"/>
        <end position="1603"/>
    </location>
</feature>
<keyword evidence="6" id="KW-0227">DNA damage</keyword>
<dbReference type="InterPro" id="IPR035309">
    <property type="entry name" value="PSME4"/>
</dbReference>
<dbReference type="GO" id="GO:0016504">
    <property type="term" value="F:peptidase activator activity"/>
    <property type="evidence" value="ECO:0007669"/>
    <property type="project" value="InterPro"/>
</dbReference>
<dbReference type="InterPro" id="IPR016024">
    <property type="entry name" value="ARM-type_fold"/>
</dbReference>
<evidence type="ECO:0000256" key="6">
    <source>
        <dbReference type="ARBA" id="ARBA00022763"/>
    </source>
</evidence>
<accession>A0A0D2A714</accession>
<dbReference type="InterPro" id="IPR055455">
    <property type="entry name" value="HEAT_PSME4"/>
</dbReference>
<feature type="domain" description="Proteasome activator complex subunit 4 C-terminal" evidence="10">
    <location>
        <begin position="1905"/>
        <end position="1993"/>
    </location>
</feature>
<reference evidence="14 15" key="1">
    <citation type="submission" date="2015-01" db="EMBL/GenBank/DDBJ databases">
        <title>The Genome Sequence of Ochroconis gallopava CBS43764.</title>
        <authorList>
            <consortium name="The Broad Institute Genomics Platform"/>
            <person name="Cuomo C."/>
            <person name="de Hoog S."/>
            <person name="Gorbushina A."/>
            <person name="Stielow B."/>
            <person name="Teixiera M."/>
            <person name="Abouelleil A."/>
            <person name="Chapman S.B."/>
            <person name="Priest M."/>
            <person name="Young S.K."/>
            <person name="Wortman J."/>
            <person name="Nusbaum C."/>
            <person name="Birren B."/>
        </authorList>
    </citation>
    <scope>NUCLEOTIDE SEQUENCE [LARGE SCALE GENOMIC DNA]</scope>
    <source>
        <strain evidence="14 15">CBS 43764</strain>
    </source>
</reference>
<dbReference type="STRING" id="253628.A0A0D2A714"/>
<dbReference type="InterPro" id="IPR032430">
    <property type="entry name" value="Blm10_mid"/>
</dbReference>
<evidence type="ECO:0000313" key="14">
    <source>
        <dbReference type="EMBL" id="KIW02498.1"/>
    </source>
</evidence>
<dbReference type="Proteomes" id="UP000053259">
    <property type="component" value="Unassembled WGS sequence"/>
</dbReference>
<dbReference type="GO" id="GO:0010499">
    <property type="term" value="P:proteasomal ubiquitin-independent protein catabolic process"/>
    <property type="evidence" value="ECO:0007669"/>
    <property type="project" value="TreeGrafter"/>
</dbReference>
<evidence type="ECO:0000259" key="11">
    <source>
        <dbReference type="Pfam" id="PF16507"/>
    </source>
</evidence>
<evidence type="ECO:0000256" key="7">
    <source>
        <dbReference type="ARBA" id="ARBA00023204"/>
    </source>
</evidence>
<dbReference type="SUPFAM" id="SSF48371">
    <property type="entry name" value="ARM repeat"/>
    <property type="match status" value="2"/>
</dbReference>
<dbReference type="Pfam" id="PF16547">
    <property type="entry name" value="BLM10_N"/>
    <property type="match status" value="1"/>
</dbReference>
<dbReference type="InterPro" id="IPR032372">
    <property type="entry name" value="Blm10_N"/>
</dbReference>
<evidence type="ECO:0000259" key="10">
    <source>
        <dbReference type="Pfam" id="PF11919"/>
    </source>
</evidence>
<sequence length="1993" mass="227470">MAANERIAELVSEYTERPSADLSRVSTPGGGWQDDLKQLNYNSAKLARTRPRTFPYFRYLPYEIEDQQERERNLEECIKNLYIAIAAGDFSPGAVHWTREIRGWLSLKFDLPRETRIKLVKLYYELALAPGLDYVIAERFASMFMVLTKRKHYLRPGRDLTLDWKPLYKELKSFVLPSETIASMANATKRNARTLTKLCTFAQLYFDPQEIPAMFEEFLPYFSNSFTENSFVVVGLLNLLLPTSPAPEGRPELQPQYYLPTLFHLWSLMNRSRQFDVQFIDILSRLARDTLSSKHVPWSAYGIFTKEQSATIFTAILRVLEIPVGQSTAAYSQSVDAYTGLAVILDRDQRKHPIAHHIARWIVMSLSPACLTKKDSVLSNLEGLIQAVETFFHPSNSGNWTRTLSQLVYYLADFFVMRWNRERSGEMEVPEDRKLNDAVKRRFVLCLREVIFMGIYAKSGTAMNFSLSTLQSLAYLEPDLILPGALQRIYPSMQGLVEVHRTISSIRCLQMLAKIMARTKGYRCHITTLLGLALPGIDANDLDKTFYTLSFIQAVAYNIPFHDLTKEKSRDDPRSEEEDYDMISRGSAMSGSHTPSEAVEDTGVALRWITEQVDRLDREGANIELKYSEELSDEDEQAILRSSTTELAEFVTSFLGRVFTLLENLPDASRVRSGSPEENVVNTLPATFTPLLASLSPELYDLALNKISHFVTTHVIHQARDAMAFICNALVKINPQKALRRLIPDLVQCIRTEIEFNGAGSSRTTGSEVVPKDRALVWNISLLSMCIVHVGDAVLEFRDELFDIAEFMQQNCRGVPTVHVSNFIHHLLLNLTLTYTLDFSIYEPRDLARGLTAADWGRYTDPQKITIRWHTPSAEEVAFAIELFKKQGENAFESLRGLISDNPPVKRDGTGRDWSDEVSRNLTLLRLIISGVSVLFDPRFKESDDSDDDDDDPSDIVDRMDGVSIDDDEDQELSLGDADDEDGRLVFSYPTGYPLKKGSAEYEDVHTLRNIAGRVLHDVHDFLVKHQQDDVQCFNALYNAYRAWFVDVGIERSAHVLDRVTRLLAADIQPYKFSGLRKEYPRPLLVRRANVYHLQRLRHNAVPREKDDLQVRMLLDLAESSVSIYTEIRRTAQGAIESAVKCVIGARPLVIPPLLQKLEESVKKNDFPIIKGCMFSLLFGSLAKTIARDWRYTPRLIKTFVEATTADKQSIQKLVANALYQIMDMGKPLDRMVILDEDVVESIAPDLSEDEEEVIERKIANRRDFIKRRRNRVEDKKAELCHDLIEVVKGSHWKQAQRTAAIVVNLGMRFDNVAPPELIDLIVRGAIDPHPSLRILWHGALNGLFSILSARSLCHHDYKKYLLMQEELPDKIYVEVDDEDENFTQTYLESFAHAEAKYYVDYDYPGWLVWKDKFPAFLTESAKMDYDEVETAVRNQIGKIMDRHWFSTFFAYMKQEPRDSSADRFRMGNALMLTHAFDLVFSGTASATFEDIKDLTQAVYGDGSDKHQHRATAEIMGALLACSSDLRKEQRKEVWAYVFPIVRGLFQDNLTPENSSYWQTFLHMVTQAKDPRRAWPLVDWLASFRLDMNTSAAFKESSKINLLYQVILEAGWHFQLGGPILEDFMKHLDHPYKSVREAMGVTLAAIYRTRYHESYDDVSTLIQAQKLAGPLGVRPYQPTQQFTEALNDTLERLEKWRLERTPGQQTPSPYTQAGKTILLMLDSMLSSYECTTLNKFFPGPLLEQLLHMMDVKEDPELQGLAYHVFRHMPNVPHRAGEDAGFIDALIKIGRGGDAWHQRLRVLICIQIIYFRRLFLIEPEQQRRLFDCVSSMLADSQLEVRLGASTTLAGMVRCSPVDLRDKVVKELKAKFTDLLIKNPLPKKRNHLLATEQRVSTPTPEQNRLTLTRHAAVLGLGALVNAFPYTSPPPSWLPEVLATLALKAASDPGVVGKGVKQILAEFKKTRQDTWHIDVKAFEPEQLEDLEGVLWKSYFA</sequence>
<dbReference type="OrthoDB" id="17907at2759"/>
<dbReference type="GO" id="GO:0005829">
    <property type="term" value="C:cytosol"/>
    <property type="evidence" value="ECO:0007669"/>
    <property type="project" value="TreeGrafter"/>
</dbReference>
<dbReference type="Pfam" id="PF16507">
    <property type="entry name" value="HEAT_PSME4_mid"/>
    <property type="match status" value="1"/>
</dbReference>
<evidence type="ECO:0000256" key="8">
    <source>
        <dbReference type="ARBA" id="ARBA00023242"/>
    </source>
</evidence>
<evidence type="ECO:0000259" key="12">
    <source>
        <dbReference type="Pfam" id="PF16547"/>
    </source>
</evidence>
<keyword evidence="7" id="KW-0234">DNA repair</keyword>
<feature type="domain" description="Proteasome activator Blm10 N-terminal" evidence="12">
    <location>
        <begin position="21"/>
        <end position="93"/>
    </location>
</feature>
<dbReference type="VEuPathDB" id="FungiDB:PV09_06298"/>
<evidence type="ECO:0000256" key="3">
    <source>
        <dbReference type="ARBA" id="ARBA00005739"/>
    </source>
</evidence>
<gene>
    <name evidence="14" type="ORF">PV09_06298</name>
</gene>
<comment type="similarity">
    <text evidence="3">Belongs to the BLM10 family.</text>
</comment>
<dbReference type="FunCoup" id="A0A0D2A714">
    <property type="interactions" value="324"/>
</dbReference>
<dbReference type="GO" id="GO:0006281">
    <property type="term" value="P:DNA repair"/>
    <property type="evidence" value="ECO:0007669"/>
    <property type="project" value="UniProtKB-KW"/>
</dbReference>
<feature type="region of interest" description="Disordered" evidence="9">
    <location>
        <begin position="940"/>
        <end position="962"/>
    </location>
</feature>
<protein>
    <recommendedName>
        <fullName evidence="16">Proteasome activator subunit 4</fullName>
    </recommendedName>
</protein>
<evidence type="ECO:0000313" key="15">
    <source>
        <dbReference type="Proteomes" id="UP000053259"/>
    </source>
</evidence>
<dbReference type="RefSeq" id="XP_016212367.1">
    <property type="nucleotide sequence ID" value="XM_016359919.1"/>
</dbReference>
<keyword evidence="8" id="KW-0539">Nucleus</keyword>
<keyword evidence="4" id="KW-0963">Cytoplasm</keyword>
<feature type="compositionally biased region" description="Acidic residues" evidence="9">
    <location>
        <begin position="944"/>
        <end position="955"/>
    </location>
</feature>
<evidence type="ECO:0000256" key="2">
    <source>
        <dbReference type="ARBA" id="ARBA00004496"/>
    </source>
</evidence>
<comment type="subcellular location">
    <subcellularLocation>
        <location evidence="2">Cytoplasm</location>
    </subcellularLocation>
    <subcellularLocation>
        <location evidence="1">Nucleus</location>
    </subcellularLocation>
</comment>
<dbReference type="GO" id="GO:0005634">
    <property type="term" value="C:nucleus"/>
    <property type="evidence" value="ECO:0007669"/>
    <property type="project" value="UniProtKB-SubCell"/>
</dbReference>